<reference evidence="1" key="2">
    <citation type="journal article" date="2015" name="Fish Shellfish Immunol.">
        <title>Early steps in the European eel (Anguilla anguilla)-Vibrio vulnificus interaction in the gills: Role of the RtxA13 toxin.</title>
        <authorList>
            <person name="Callol A."/>
            <person name="Pajuelo D."/>
            <person name="Ebbesson L."/>
            <person name="Teles M."/>
            <person name="MacKenzie S."/>
            <person name="Amaro C."/>
        </authorList>
    </citation>
    <scope>NUCLEOTIDE SEQUENCE</scope>
</reference>
<dbReference type="EMBL" id="GBXM01017086">
    <property type="protein sequence ID" value="JAH91491.1"/>
    <property type="molecule type" value="Transcribed_RNA"/>
</dbReference>
<reference evidence="1" key="1">
    <citation type="submission" date="2014-11" db="EMBL/GenBank/DDBJ databases">
        <authorList>
            <person name="Amaro Gonzalez C."/>
        </authorList>
    </citation>
    <scope>NUCLEOTIDE SEQUENCE</scope>
</reference>
<evidence type="ECO:0000313" key="1">
    <source>
        <dbReference type="EMBL" id="JAH91491.1"/>
    </source>
</evidence>
<protein>
    <submittedName>
        <fullName evidence="1">Uncharacterized protein</fullName>
    </submittedName>
</protein>
<name>A0A0E9WMG3_ANGAN</name>
<accession>A0A0E9WMG3</accession>
<organism evidence="1">
    <name type="scientific">Anguilla anguilla</name>
    <name type="common">European freshwater eel</name>
    <name type="synonym">Muraena anguilla</name>
    <dbReference type="NCBI Taxonomy" id="7936"/>
    <lineage>
        <taxon>Eukaryota</taxon>
        <taxon>Metazoa</taxon>
        <taxon>Chordata</taxon>
        <taxon>Craniata</taxon>
        <taxon>Vertebrata</taxon>
        <taxon>Euteleostomi</taxon>
        <taxon>Actinopterygii</taxon>
        <taxon>Neopterygii</taxon>
        <taxon>Teleostei</taxon>
        <taxon>Anguilliformes</taxon>
        <taxon>Anguillidae</taxon>
        <taxon>Anguilla</taxon>
    </lineage>
</organism>
<sequence length="60" mass="7005">MCSNYYCVLHFSSIYRMLWKCFFVSGPHFTSTVSHCFGRGTCSVKLSDIVQRLCTRYSHI</sequence>
<dbReference type="AlphaFoldDB" id="A0A0E9WMG3"/>
<proteinExistence type="predicted"/>